<reference evidence="1 2" key="1">
    <citation type="submission" date="2022-11" db="EMBL/GenBank/DDBJ databases">
        <title>Deinococcus ZS9-10, Low Temperature and Draught-tolerating, UV-resistant Bacteria from Continental Antarctica.</title>
        <authorList>
            <person name="Cheng L."/>
        </authorList>
    </citation>
    <scope>NUCLEOTIDE SEQUENCE [LARGE SCALE GENOMIC DNA]</scope>
    <source>
        <strain evidence="1 2">ZS9-10</strain>
    </source>
</reference>
<dbReference type="EMBL" id="JAPMIV010000027">
    <property type="protein sequence ID" value="MDV6375484.1"/>
    <property type="molecule type" value="Genomic_DNA"/>
</dbReference>
<accession>A0ABU4DUX2</accession>
<evidence type="ECO:0000313" key="2">
    <source>
        <dbReference type="Proteomes" id="UP001276150"/>
    </source>
</evidence>
<name>A0ABU4DUX2_9DEIO</name>
<evidence type="ECO:0000313" key="1">
    <source>
        <dbReference type="EMBL" id="MDV6375484.1"/>
    </source>
</evidence>
<gene>
    <name evidence="1" type="ORF">ORD21_12865</name>
</gene>
<proteinExistence type="predicted"/>
<comment type="caution">
    <text evidence="1">The sequence shown here is derived from an EMBL/GenBank/DDBJ whole genome shotgun (WGS) entry which is preliminary data.</text>
</comment>
<protein>
    <submittedName>
        <fullName evidence="1">Uncharacterized protein</fullName>
    </submittedName>
</protein>
<keyword evidence="2" id="KW-1185">Reference proteome</keyword>
<sequence length="119" mass="13392">MTQPLQPGNTVYLLEKGGVLLGRMPLREVELFAIHCNFEPTPAFEPYRPLFDEDASLAHQMAEDDAPELMEKAEAVLDRIQALNLLVRREGGGVHREILIGIEGSRADFRPLDIQEEPQ</sequence>
<organism evidence="1 2">
    <name type="scientific">Deinococcus arenicola</name>
    <dbReference type="NCBI Taxonomy" id="2994950"/>
    <lineage>
        <taxon>Bacteria</taxon>
        <taxon>Thermotogati</taxon>
        <taxon>Deinococcota</taxon>
        <taxon>Deinococci</taxon>
        <taxon>Deinococcales</taxon>
        <taxon>Deinococcaceae</taxon>
        <taxon>Deinococcus</taxon>
    </lineage>
</organism>
<dbReference type="Proteomes" id="UP001276150">
    <property type="component" value="Unassembled WGS sequence"/>
</dbReference>
<dbReference type="RefSeq" id="WP_317640825.1">
    <property type="nucleotide sequence ID" value="NZ_JAPMIV010000027.1"/>
</dbReference>